<accession>A0AAV3SHR7</accession>
<sequence>MRYRRPRALGIAAIALAGIASAVVYPDLPAQLATNWGLDGGVNGTMTRPLGAFFLPALAAGVYLFMLISPRFDPRKRNIEAFRGIYEWFAAGMMWFLGYVHALVLLWNLGVRPPIGAALAPAIGAVLYGAGLLVERAEPNWIAGIRTPWTLDDDVVWERTNRRAALALKIAGIAALGGLLVPDAAIAFVVVPALLAVAYVTVYSYVVYRRRGTT</sequence>
<dbReference type="RefSeq" id="WP_244704787.1">
    <property type="nucleotide sequence ID" value="NZ_BAAADN010000041.1"/>
</dbReference>
<dbReference type="Pfam" id="PF13630">
    <property type="entry name" value="SdpI"/>
    <property type="match status" value="1"/>
</dbReference>
<keyword evidence="1" id="KW-0472">Membrane</keyword>
<dbReference type="InterPro" id="IPR012867">
    <property type="entry name" value="DUF1648"/>
</dbReference>
<evidence type="ECO:0000313" key="4">
    <source>
        <dbReference type="EMBL" id="UOO96248.1"/>
    </source>
</evidence>
<proteinExistence type="predicted"/>
<dbReference type="GO" id="GO:0009636">
    <property type="term" value="P:response to toxic substance"/>
    <property type="evidence" value="ECO:0007669"/>
    <property type="project" value="TreeGrafter"/>
</dbReference>
<evidence type="ECO:0000313" key="5">
    <source>
        <dbReference type="Proteomes" id="UP000830542"/>
    </source>
</evidence>
<protein>
    <submittedName>
        <fullName evidence="3">SdpI family protein</fullName>
    </submittedName>
</protein>
<dbReference type="Pfam" id="PF07853">
    <property type="entry name" value="DUF1648"/>
    <property type="match status" value="1"/>
</dbReference>
<feature type="transmembrane region" description="Helical" evidence="1">
    <location>
        <begin position="164"/>
        <end position="181"/>
    </location>
</feature>
<dbReference type="PANTHER" id="PTHR37810:SF5">
    <property type="entry name" value="IMMUNITY PROTEIN SDPI"/>
    <property type="match status" value="1"/>
</dbReference>
<feature type="domain" description="DUF1648" evidence="2">
    <location>
        <begin position="14"/>
        <end position="59"/>
    </location>
</feature>
<keyword evidence="5" id="KW-1185">Reference proteome</keyword>
<dbReference type="Proteomes" id="UP000830542">
    <property type="component" value="Chromosome"/>
</dbReference>
<organism evidence="3 6">
    <name type="scientific">Halococcus dombrowskii</name>
    <dbReference type="NCBI Taxonomy" id="179637"/>
    <lineage>
        <taxon>Archaea</taxon>
        <taxon>Methanobacteriati</taxon>
        <taxon>Methanobacteriota</taxon>
        <taxon>Stenosarchaea group</taxon>
        <taxon>Halobacteria</taxon>
        <taxon>Halobacteriales</taxon>
        <taxon>Halococcaceae</taxon>
        <taxon>Halococcus</taxon>
    </lineage>
</organism>
<evidence type="ECO:0000259" key="2">
    <source>
        <dbReference type="Pfam" id="PF07853"/>
    </source>
</evidence>
<gene>
    <name evidence="3" type="ORF">GCM10008985_26030</name>
    <name evidence="4" type="ORF">MUK72_05950</name>
</gene>
<evidence type="ECO:0000256" key="1">
    <source>
        <dbReference type="SAM" id="Phobius"/>
    </source>
</evidence>
<keyword evidence="1" id="KW-0812">Transmembrane</keyword>
<feature type="transmembrane region" description="Helical" evidence="1">
    <location>
        <begin position="88"/>
        <end position="109"/>
    </location>
</feature>
<reference evidence="4" key="2">
    <citation type="submission" date="2022-04" db="EMBL/GenBank/DDBJ databases">
        <title>Sequencing and genomic assembly of Halococcus dombrowskii.</title>
        <authorList>
            <person name="Lim S.W."/>
            <person name="MacLea K.S."/>
        </authorList>
    </citation>
    <scope>NUCLEOTIDE SEQUENCE</scope>
    <source>
        <strain evidence="4">H4</strain>
    </source>
</reference>
<reference evidence="3" key="3">
    <citation type="submission" date="2023-12" db="EMBL/GenBank/DDBJ databases">
        <authorList>
            <person name="Sun Q."/>
            <person name="Inoue M."/>
        </authorList>
    </citation>
    <scope>NUCLEOTIDE SEQUENCE</scope>
    <source>
        <strain evidence="3">JCM 12289</strain>
    </source>
</reference>
<dbReference type="PIRSF" id="PIRSF038959">
    <property type="entry name" value="SdpI"/>
    <property type="match status" value="1"/>
</dbReference>
<feature type="transmembrane region" description="Helical" evidence="1">
    <location>
        <begin position="115"/>
        <end position="134"/>
    </location>
</feature>
<evidence type="ECO:0000313" key="6">
    <source>
        <dbReference type="Proteomes" id="UP001500962"/>
    </source>
</evidence>
<keyword evidence="1" id="KW-1133">Transmembrane helix</keyword>
<dbReference type="InterPro" id="IPR025962">
    <property type="entry name" value="SdpI/YhfL"/>
</dbReference>
<dbReference type="InterPro" id="IPR026272">
    <property type="entry name" value="SdpI"/>
</dbReference>
<name>A0AAV3SHR7_HALDO</name>
<dbReference type="EMBL" id="BAAADN010000041">
    <property type="protein sequence ID" value="GAA0467847.1"/>
    <property type="molecule type" value="Genomic_DNA"/>
</dbReference>
<reference evidence="3" key="1">
    <citation type="journal article" date="2014" name="Int. J. Syst. Evol. Microbiol.">
        <title>Complete genome sequence of Corynebacterium casei LMG S-19264T (=DSM 44701T), isolated from a smear-ripened cheese.</title>
        <authorList>
            <consortium name="US DOE Joint Genome Institute (JGI-PGF)"/>
            <person name="Walter F."/>
            <person name="Albersmeier A."/>
            <person name="Kalinowski J."/>
            <person name="Ruckert C."/>
        </authorList>
    </citation>
    <scope>NUCLEOTIDE SEQUENCE</scope>
    <source>
        <strain evidence="3">JCM 12289</strain>
    </source>
</reference>
<dbReference type="GeneID" id="71761372"/>
<feature type="transmembrane region" description="Helical" evidence="1">
    <location>
        <begin position="50"/>
        <end position="68"/>
    </location>
</feature>
<dbReference type="EMBL" id="CP095005">
    <property type="protein sequence ID" value="UOO96248.1"/>
    <property type="molecule type" value="Genomic_DNA"/>
</dbReference>
<dbReference type="KEGG" id="hdo:MUK72_05950"/>
<evidence type="ECO:0000313" key="3">
    <source>
        <dbReference type="EMBL" id="GAA0467847.1"/>
    </source>
</evidence>
<dbReference type="AlphaFoldDB" id="A0AAV3SHR7"/>
<dbReference type="PANTHER" id="PTHR37810">
    <property type="entry name" value="IMMUNITY PROTEIN SDPI"/>
    <property type="match status" value="1"/>
</dbReference>
<feature type="transmembrane region" description="Helical" evidence="1">
    <location>
        <begin position="187"/>
        <end position="208"/>
    </location>
</feature>
<dbReference type="Proteomes" id="UP001500962">
    <property type="component" value="Unassembled WGS sequence"/>
</dbReference>